<evidence type="ECO:0000313" key="2">
    <source>
        <dbReference type="Proteomes" id="UP000014500"/>
    </source>
</evidence>
<name>T1IU77_STRMM</name>
<reference evidence="2" key="1">
    <citation type="submission" date="2011-05" db="EMBL/GenBank/DDBJ databases">
        <authorList>
            <person name="Richards S.R."/>
            <person name="Qu J."/>
            <person name="Jiang H."/>
            <person name="Jhangiani S.N."/>
            <person name="Agravi P."/>
            <person name="Goodspeed R."/>
            <person name="Gross S."/>
            <person name="Mandapat C."/>
            <person name="Jackson L."/>
            <person name="Mathew T."/>
            <person name="Pu L."/>
            <person name="Thornton R."/>
            <person name="Saada N."/>
            <person name="Wilczek-Boney K.B."/>
            <person name="Lee S."/>
            <person name="Kovar C."/>
            <person name="Wu Y."/>
            <person name="Scherer S.E."/>
            <person name="Worley K.C."/>
            <person name="Muzny D.M."/>
            <person name="Gibbs R."/>
        </authorList>
    </citation>
    <scope>NUCLEOTIDE SEQUENCE</scope>
    <source>
        <strain evidence="2">Brora</strain>
    </source>
</reference>
<sequence length="155" mass="17557">MFCEFEELQFMRLELGEGSSSITGRGTIQLVRNLISIGKIDCAKYHVSIYNNLMKVYKTNSKVCSLYSKLEDGLYRIQRPVKYRQSSNTKLNKSGICATEPSPTGKPENYSVSVNMWHQHFGHMVSSYTKKCQMPFVTIVSCLNPPGQDLSLKVC</sequence>
<evidence type="ECO:0000313" key="1">
    <source>
        <dbReference type="EnsemblMetazoa" id="SMAR004697-PA"/>
    </source>
</evidence>
<organism evidence="1 2">
    <name type="scientific">Strigamia maritima</name>
    <name type="common">European centipede</name>
    <name type="synonym">Geophilus maritimus</name>
    <dbReference type="NCBI Taxonomy" id="126957"/>
    <lineage>
        <taxon>Eukaryota</taxon>
        <taxon>Metazoa</taxon>
        <taxon>Ecdysozoa</taxon>
        <taxon>Arthropoda</taxon>
        <taxon>Myriapoda</taxon>
        <taxon>Chilopoda</taxon>
        <taxon>Pleurostigmophora</taxon>
        <taxon>Geophilomorpha</taxon>
        <taxon>Linotaeniidae</taxon>
        <taxon>Strigamia</taxon>
    </lineage>
</organism>
<dbReference type="HOGENOM" id="CLU_1733784_0_0_1"/>
<dbReference type="AlphaFoldDB" id="T1IU77"/>
<keyword evidence="2" id="KW-1185">Reference proteome</keyword>
<dbReference type="EMBL" id="AFFK01019387">
    <property type="status" value="NOT_ANNOTATED_CDS"/>
    <property type="molecule type" value="Genomic_DNA"/>
</dbReference>
<dbReference type="PhylomeDB" id="T1IU77"/>
<protein>
    <recommendedName>
        <fullName evidence="3">GAG-pre-integrase domain-containing protein</fullName>
    </recommendedName>
</protein>
<proteinExistence type="predicted"/>
<accession>T1IU77</accession>
<dbReference type="EnsemblMetazoa" id="SMAR004697-RA">
    <property type="protein sequence ID" value="SMAR004697-PA"/>
    <property type="gene ID" value="SMAR004697"/>
</dbReference>
<reference evidence="1" key="2">
    <citation type="submission" date="2015-02" db="UniProtKB">
        <authorList>
            <consortium name="EnsemblMetazoa"/>
        </authorList>
    </citation>
    <scope>IDENTIFICATION</scope>
</reference>
<dbReference type="Proteomes" id="UP000014500">
    <property type="component" value="Unassembled WGS sequence"/>
</dbReference>
<evidence type="ECO:0008006" key="3">
    <source>
        <dbReference type="Google" id="ProtNLM"/>
    </source>
</evidence>